<gene>
    <name evidence="1" type="ORF">LCGC14_1416630</name>
</gene>
<comment type="caution">
    <text evidence="1">The sequence shown here is derived from an EMBL/GenBank/DDBJ whole genome shotgun (WGS) entry which is preliminary data.</text>
</comment>
<dbReference type="EMBL" id="LAZR01009399">
    <property type="protein sequence ID" value="KKM72837.1"/>
    <property type="molecule type" value="Genomic_DNA"/>
</dbReference>
<name>A0A0F9MUE7_9ZZZZ</name>
<organism evidence="1">
    <name type="scientific">marine sediment metagenome</name>
    <dbReference type="NCBI Taxonomy" id="412755"/>
    <lineage>
        <taxon>unclassified sequences</taxon>
        <taxon>metagenomes</taxon>
        <taxon>ecological metagenomes</taxon>
    </lineage>
</organism>
<accession>A0A0F9MUE7</accession>
<evidence type="ECO:0008006" key="2">
    <source>
        <dbReference type="Google" id="ProtNLM"/>
    </source>
</evidence>
<reference evidence="1" key="1">
    <citation type="journal article" date="2015" name="Nature">
        <title>Complex archaea that bridge the gap between prokaryotes and eukaryotes.</title>
        <authorList>
            <person name="Spang A."/>
            <person name="Saw J.H."/>
            <person name="Jorgensen S.L."/>
            <person name="Zaremba-Niedzwiedzka K."/>
            <person name="Martijn J."/>
            <person name="Lind A.E."/>
            <person name="van Eijk R."/>
            <person name="Schleper C."/>
            <person name="Guy L."/>
            <person name="Ettema T.J."/>
        </authorList>
    </citation>
    <scope>NUCLEOTIDE SEQUENCE</scope>
</reference>
<proteinExistence type="predicted"/>
<sequence>MDDSVRCPQCNRLMYTDVDFYYDDGRLGHMYSCDDCLITLSK</sequence>
<dbReference type="AlphaFoldDB" id="A0A0F9MUE7"/>
<protein>
    <recommendedName>
        <fullName evidence="2">Small CPxCG-related zinc finger protein</fullName>
    </recommendedName>
</protein>
<evidence type="ECO:0000313" key="1">
    <source>
        <dbReference type="EMBL" id="KKM72837.1"/>
    </source>
</evidence>